<comment type="caution">
    <text evidence="1">The sequence shown here is derived from an EMBL/GenBank/DDBJ whole genome shotgun (WGS) entry which is preliminary data.</text>
</comment>
<gene>
    <name evidence="1" type="ORF">ACI1P1_03055</name>
</gene>
<accession>A0ACC7NS80</accession>
<sequence length="356" mass="39993">MEPFWSTKRFRVLIYALLGLLIVYMLWLVRPILGGIFSFAKAVLAPFIIAMIISYVLNPVVVLLNRRRVPRTVAVLLIYVTFLGSLTVILMNGIPMFMNQLTELNAHMPEFTMRAQGMIDQFNDSEMLPDSIRSGINNSLFRLEQGVSDWVANYLNGIGSKLNVLFVALIVPFVAFYILKDFQLIEKTVLAVVPRKHRRHITRLLFEIDEALGSYIRGQFLVCIIIGVMAYIGYWLIGMEYPLLLACVVAVFNIIPYLGPYLGAAPGVLMAASISWKMVLYVLLVNWICQLLEGNVISPQVVGRSLHMHPLLIIFALLVGGQVAGVAGLILAVPFFAVLKVVFSHVSQYFIQRRTT</sequence>
<proteinExistence type="predicted"/>
<organism evidence="1 2">
    <name type="scientific">Paenibacillus mesotrionivorans</name>
    <dbReference type="NCBI Taxonomy" id="3160968"/>
    <lineage>
        <taxon>Bacteria</taxon>
        <taxon>Bacillati</taxon>
        <taxon>Bacillota</taxon>
        <taxon>Bacilli</taxon>
        <taxon>Bacillales</taxon>
        <taxon>Paenibacillaceae</taxon>
        <taxon>Paenibacillus</taxon>
    </lineage>
</organism>
<evidence type="ECO:0000313" key="2">
    <source>
        <dbReference type="Proteomes" id="UP001631969"/>
    </source>
</evidence>
<evidence type="ECO:0000313" key="1">
    <source>
        <dbReference type="EMBL" id="MFM9327270.1"/>
    </source>
</evidence>
<reference evidence="1" key="1">
    <citation type="submission" date="2024-12" db="EMBL/GenBank/DDBJ databases">
        <authorList>
            <person name="Wu N."/>
        </authorList>
    </citation>
    <scope>NUCLEOTIDE SEQUENCE</scope>
    <source>
        <strain evidence="1">P15</strain>
    </source>
</reference>
<protein>
    <submittedName>
        <fullName evidence="1">AI-2E family transporter</fullName>
    </submittedName>
</protein>
<dbReference type="Proteomes" id="UP001631969">
    <property type="component" value="Unassembled WGS sequence"/>
</dbReference>
<dbReference type="EMBL" id="JBJURJ010000002">
    <property type="protein sequence ID" value="MFM9327270.1"/>
    <property type="molecule type" value="Genomic_DNA"/>
</dbReference>
<keyword evidence="2" id="KW-1185">Reference proteome</keyword>
<name>A0ACC7NS80_9BACL</name>